<evidence type="ECO:0000256" key="1">
    <source>
        <dbReference type="SAM" id="SignalP"/>
    </source>
</evidence>
<dbReference type="Pfam" id="PF09084">
    <property type="entry name" value="NMT1"/>
    <property type="match status" value="1"/>
</dbReference>
<dbReference type="PANTHER" id="PTHR30024">
    <property type="entry name" value="ALIPHATIC SULFONATES-BINDING PROTEIN-RELATED"/>
    <property type="match status" value="1"/>
</dbReference>
<dbReference type="Gene3D" id="3.40.190.10">
    <property type="entry name" value="Periplasmic binding protein-like II"/>
    <property type="match status" value="2"/>
</dbReference>
<dbReference type="PANTHER" id="PTHR30024:SF21">
    <property type="entry name" value="ABC TRANSPORTER SUBSTRATE-BINDING PROTEIN"/>
    <property type="match status" value="1"/>
</dbReference>
<dbReference type="EMBL" id="PISJ01000006">
    <property type="protein sequence ID" value="PKF35371.1"/>
    <property type="molecule type" value="Genomic_DNA"/>
</dbReference>
<organism evidence="3 4">
    <name type="scientific">Acinetobacter proteolyticus</name>
    <dbReference type="NCBI Taxonomy" id="1776741"/>
    <lineage>
        <taxon>Bacteria</taxon>
        <taxon>Pseudomonadati</taxon>
        <taxon>Pseudomonadota</taxon>
        <taxon>Gammaproteobacteria</taxon>
        <taxon>Moraxellales</taxon>
        <taxon>Moraxellaceae</taxon>
        <taxon>Acinetobacter</taxon>
    </lineage>
</organism>
<dbReference type="InterPro" id="IPR015168">
    <property type="entry name" value="SsuA/THI5"/>
</dbReference>
<name>A0A2N0WI28_9GAMM</name>
<feature type="chain" id="PRO_5014638207" evidence="1">
    <location>
        <begin position="27"/>
        <end position="355"/>
    </location>
</feature>
<dbReference type="SUPFAM" id="SSF53850">
    <property type="entry name" value="Periplasmic binding protein-like II"/>
    <property type="match status" value="1"/>
</dbReference>
<evidence type="ECO:0000259" key="2">
    <source>
        <dbReference type="Pfam" id="PF09084"/>
    </source>
</evidence>
<evidence type="ECO:0000313" key="4">
    <source>
        <dbReference type="Proteomes" id="UP000233553"/>
    </source>
</evidence>
<keyword evidence="1" id="KW-0732">Signal</keyword>
<sequence length="355" mass="39556">MKFLTKHLLISAAAGVLVATSFSVFAESNPTEIRLGVPGAGVGGKPKVGGSAYASANLRGILEKEFAKDGIKVKWSFFPGAGPALNEALANKKVDFGIGHGDLPSIVGRSTGLKSKLLFVTGRFGPVYFAVPSDSSAKSLADLKGKTISVFKGTNQQLILGRLFRKYGFTEKDFRVISQDFYSAQTSLSTGDIDGLITSPWTLEARGVAKRILEVRKDPNLNGPLVAWVSEDFEKKYPQIVQRVVTTFIKDNVWSSDEKNRDTQYKLWAQSGVPYLDYKKDWDDYALKDRNSPYFDDYAVNSLKKSVQQSIDYKLIRRPVDVDSWIEPKYLNTAIQELKLENFWPKFDVNGNRKK</sequence>
<proteinExistence type="predicted"/>
<reference evidence="3 4" key="1">
    <citation type="submission" date="2017-12" db="EMBL/GenBank/DDBJ databases">
        <title>Draft Genome sequences of multiple microbial strains isolated from spacecraft associated surfaces.</title>
        <authorList>
            <person name="Seuylemezian A."/>
            <person name="Vaishampayan P."/>
            <person name="Venkateswaran K."/>
        </authorList>
    </citation>
    <scope>NUCLEOTIDE SEQUENCE [LARGE SCALE GENOMIC DNA]</scope>
    <source>
        <strain evidence="3 4">2P01AA</strain>
    </source>
</reference>
<dbReference type="AlphaFoldDB" id="A0A2N0WI28"/>
<protein>
    <submittedName>
        <fullName evidence="3">TetR family transcriptional regulator</fullName>
    </submittedName>
</protein>
<evidence type="ECO:0000313" key="3">
    <source>
        <dbReference type="EMBL" id="PKF35371.1"/>
    </source>
</evidence>
<gene>
    <name evidence="3" type="ORF">CW311_04850</name>
</gene>
<dbReference type="Proteomes" id="UP000233553">
    <property type="component" value="Unassembled WGS sequence"/>
</dbReference>
<feature type="domain" description="SsuA/THI5-like" evidence="2">
    <location>
        <begin position="66"/>
        <end position="245"/>
    </location>
</feature>
<comment type="caution">
    <text evidence="3">The sequence shown here is derived from an EMBL/GenBank/DDBJ whole genome shotgun (WGS) entry which is preliminary data.</text>
</comment>
<dbReference type="RefSeq" id="WP_101235829.1">
    <property type="nucleotide sequence ID" value="NZ_PISJ01000006.1"/>
</dbReference>
<feature type="signal peptide" evidence="1">
    <location>
        <begin position="1"/>
        <end position="26"/>
    </location>
</feature>
<accession>A0A2N0WI28</accession>